<accession>A0AAW0QE01</accession>
<proteinExistence type="predicted"/>
<name>A0AAW0QE01_9PEZI</name>
<dbReference type="AlphaFoldDB" id="A0AAW0QE01"/>
<gene>
    <name evidence="1" type="ORF">PG999_011804</name>
</gene>
<evidence type="ECO:0000313" key="2">
    <source>
        <dbReference type="Proteomes" id="UP001392437"/>
    </source>
</evidence>
<organism evidence="1 2">
    <name type="scientific">Apiospora kogelbergensis</name>
    <dbReference type="NCBI Taxonomy" id="1337665"/>
    <lineage>
        <taxon>Eukaryota</taxon>
        <taxon>Fungi</taxon>
        <taxon>Dikarya</taxon>
        <taxon>Ascomycota</taxon>
        <taxon>Pezizomycotina</taxon>
        <taxon>Sordariomycetes</taxon>
        <taxon>Xylariomycetidae</taxon>
        <taxon>Amphisphaeriales</taxon>
        <taxon>Apiosporaceae</taxon>
        <taxon>Apiospora</taxon>
    </lineage>
</organism>
<reference evidence="1 2" key="1">
    <citation type="submission" date="2023-01" db="EMBL/GenBank/DDBJ databases">
        <title>Analysis of 21 Apiospora genomes using comparative genomics revels a genus with tremendous synthesis potential of carbohydrate active enzymes and secondary metabolites.</title>
        <authorList>
            <person name="Sorensen T."/>
        </authorList>
    </citation>
    <scope>NUCLEOTIDE SEQUENCE [LARGE SCALE GENOMIC DNA]</scope>
    <source>
        <strain evidence="1 2">CBS 117206</strain>
    </source>
</reference>
<comment type="caution">
    <text evidence="1">The sequence shown here is derived from an EMBL/GenBank/DDBJ whole genome shotgun (WGS) entry which is preliminary data.</text>
</comment>
<sequence length="99" mass="10790">MAITHPQGMRPQMPAAARVAATSNPIVATRVLPALAVVGATYAVVSYVRSELGREQNTFDKMFNQQNTPEVMAARKKALDIEVNGDPRNNLLNILGWSK</sequence>
<dbReference type="EMBL" id="JAQQWP010000009">
    <property type="protein sequence ID" value="KAK8101430.1"/>
    <property type="molecule type" value="Genomic_DNA"/>
</dbReference>
<dbReference type="Proteomes" id="UP001392437">
    <property type="component" value="Unassembled WGS sequence"/>
</dbReference>
<evidence type="ECO:0000313" key="1">
    <source>
        <dbReference type="EMBL" id="KAK8101430.1"/>
    </source>
</evidence>
<protein>
    <submittedName>
        <fullName evidence="1">Uncharacterized protein</fullName>
    </submittedName>
</protein>
<keyword evidence="2" id="KW-1185">Reference proteome</keyword>